<name>A0A3E1F1G0_9FLAO</name>
<proteinExistence type="predicted"/>
<accession>A0A3E1F1G0</accession>
<keyword evidence="2" id="KW-0808">Transferase</keyword>
<dbReference type="AlphaFoldDB" id="A0A3E1F1G0"/>
<comment type="caution">
    <text evidence="2">The sequence shown here is derived from an EMBL/GenBank/DDBJ whole genome shotgun (WGS) entry which is preliminary data.</text>
</comment>
<dbReference type="InterPro" id="IPR013216">
    <property type="entry name" value="Methyltransf_11"/>
</dbReference>
<keyword evidence="3" id="KW-1185">Reference proteome</keyword>
<dbReference type="PANTHER" id="PTHR43036:SF2">
    <property type="entry name" value="OS04G0481300 PROTEIN"/>
    <property type="match status" value="1"/>
</dbReference>
<dbReference type="Pfam" id="PF08241">
    <property type="entry name" value="Methyltransf_11"/>
    <property type="match status" value="1"/>
</dbReference>
<dbReference type="GO" id="GO:0008757">
    <property type="term" value="F:S-adenosylmethionine-dependent methyltransferase activity"/>
    <property type="evidence" value="ECO:0007669"/>
    <property type="project" value="InterPro"/>
</dbReference>
<dbReference type="GO" id="GO:0032259">
    <property type="term" value="P:methylation"/>
    <property type="evidence" value="ECO:0007669"/>
    <property type="project" value="UniProtKB-KW"/>
</dbReference>
<dbReference type="Gene3D" id="3.40.50.150">
    <property type="entry name" value="Vaccinia Virus protein VP39"/>
    <property type="match status" value="1"/>
</dbReference>
<dbReference type="Proteomes" id="UP000257127">
    <property type="component" value="Unassembled WGS sequence"/>
</dbReference>
<evidence type="ECO:0000259" key="1">
    <source>
        <dbReference type="Pfam" id="PF08241"/>
    </source>
</evidence>
<reference evidence="2 3" key="1">
    <citation type="submission" date="2018-08" db="EMBL/GenBank/DDBJ databases">
        <title>The draft genome squence of Brumimicrobium sp. N62.</title>
        <authorList>
            <person name="Du Z.-J."/>
            <person name="Luo H.-R."/>
        </authorList>
    </citation>
    <scope>NUCLEOTIDE SEQUENCE [LARGE SCALE GENOMIC DNA]</scope>
    <source>
        <strain evidence="2 3">N62</strain>
    </source>
</reference>
<dbReference type="OrthoDB" id="9770553at2"/>
<organism evidence="2 3">
    <name type="scientific">Brumimicrobium aurantiacum</name>
    <dbReference type="NCBI Taxonomy" id="1737063"/>
    <lineage>
        <taxon>Bacteria</taxon>
        <taxon>Pseudomonadati</taxon>
        <taxon>Bacteroidota</taxon>
        <taxon>Flavobacteriia</taxon>
        <taxon>Flavobacteriales</taxon>
        <taxon>Crocinitomicaceae</taxon>
        <taxon>Brumimicrobium</taxon>
    </lineage>
</organism>
<dbReference type="EMBL" id="QURB01000001">
    <property type="protein sequence ID" value="RFC55645.1"/>
    <property type="molecule type" value="Genomic_DNA"/>
</dbReference>
<dbReference type="PANTHER" id="PTHR43036">
    <property type="entry name" value="OSJNBB0011N17.9 PROTEIN"/>
    <property type="match status" value="1"/>
</dbReference>
<protein>
    <submittedName>
        <fullName evidence="2">Class I SAM-dependent methyltransferase</fullName>
    </submittedName>
</protein>
<keyword evidence="2" id="KW-0489">Methyltransferase</keyword>
<dbReference type="SUPFAM" id="SSF53335">
    <property type="entry name" value="S-adenosyl-L-methionine-dependent methyltransferases"/>
    <property type="match status" value="1"/>
</dbReference>
<evidence type="ECO:0000313" key="3">
    <source>
        <dbReference type="Proteomes" id="UP000257127"/>
    </source>
</evidence>
<gene>
    <name evidence="2" type="ORF">DXU93_01555</name>
</gene>
<feature type="domain" description="Methyltransferase type 11" evidence="1">
    <location>
        <begin position="70"/>
        <end position="165"/>
    </location>
</feature>
<dbReference type="InterPro" id="IPR029063">
    <property type="entry name" value="SAM-dependent_MTases_sf"/>
</dbReference>
<evidence type="ECO:0000313" key="2">
    <source>
        <dbReference type="EMBL" id="RFC55645.1"/>
    </source>
</evidence>
<sequence>MGPECNPTFETNLINNIIMTEAEIRELENQLGCPNGEIGIEVGKTMNETNIGMTSSSIDFLNIQNKNSILELGHGNCSHLDQLLDFAENIRYFGLEISETMHLESKKLNAKKEADFRLYEGETIPFGNNHFDRIMSVNTIYFWTNPLKVIHEIERTLKQDGFCVITFANKDFMEKLPFVGDKFQLYNESDIKELVKNSNLKIIESKENTELVKSKTGDHVERKYTLVKLSKKSQ</sequence>